<dbReference type="EMBL" id="CAJNIZ010045708">
    <property type="protein sequence ID" value="CAE7727785.1"/>
    <property type="molecule type" value="Genomic_DNA"/>
</dbReference>
<evidence type="ECO:0000256" key="7">
    <source>
        <dbReference type="PIRSR" id="PIRSR602129-50"/>
    </source>
</evidence>
<dbReference type="Gene3D" id="3.40.640.10">
    <property type="entry name" value="Type I PLP-dependent aspartate aminotransferase-like (Major domain)"/>
    <property type="match status" value="1"/>
</dbReference>
<protein>
    <recommendedName>
        <fullName evidence="5">sphinganine-1-phosphate aldolase</fullName>
        <ecNumber evidence="5">4.1.2.27</ecNumber>
    </recommendedName>
    <alternativeName>
        <fullName evidence="6">Sphingosine-1-phosphate aldolase</fullName>
    </alternativeName>
</protein>
<gene>
    <name evidence="9" type="primary">SGPL1</name>
    <name evidence="9" type="ORF">SPIL2461_LOCUS20846</name>
</gene>
<dbReference type="AlphaFoldDB" id="A0A812XHC9"/>
<comment type="cofactor">
    <cofactor evidence="1 7 8">
        <name>pyridoxal 5'-phosphate</name>
        <dbReference type="ChEBI" id="CHEBI:597326"/>
    </cofactor>
</comment>
<dbReference type="PANTHER" id="PTHR42735">
    <property type="match status" value="1"/>
</dbReference>
<dbReference type="GO" id="GO:0016020">
    <property type="term" value="C:membrane"/>
    <property type="evidence" value="ECO:0007669"/>
    <property type="project" value="GOC"/>
</dbReference>
<dbReference type="SUPFAM" id="SSF53383">
    <property type="entry name" value="PLP-dependent transferases"/>
    <property type="match status" value="1"/>
</dbReference>
<accession>A0A812XHC9</accession>
<dbReference type="InterPro" id="IPR050477">
    <property type="entry name" value="GrpII_AminoAcid_Decarb"/>
</dbReference>
<sequence>MAADARVLACVLMTLVLPLRAHKRLSSIQVFMQQPFGSWLRLNTAWNVLCVALSVLACRGWGIEMWQRGLRGMVALIGREGLRAVCALPYIRSVVRSEVAKELKSIEKSIHGEGDPTALLMLPREGLPCTRILERIQEANAAESAEYVGVAKKWAGIYHAPVGELVDLQNKVWGIYNCSNTLYEGVFPSVRKYEAELVSWAIHMLSGRSPACGLLTSGGTESVMLAALSYRELGRSRGITTPRILAANTCHPCIVKACHYFGMALTKIPVDESAGFALTAKRVRRYITGDVVCIYASAPTFPHGVVDHVSDLGNLATSKGIGLHVDNCLGGVLLSYMECMEDMKEPFDFQAWDFRVPGVSSISVDIHKYGNASKGVSVIAFRDPGLRRMTYVPVTDGCEGLYVTPTMQGARGGAVIAQAWATMLSFGHVGYAKFAAHVHQTHMLYQKVVSKVPGLYVLCKCHACIVPVGSKKYNIYAVASLLEEKGWNLATGQSPPCLTICIGERHDRIVDVFEQDLRAAVEFLDANPSHKPSGAAAARYG</sequence>
<dbReference type="InterPro" id="IPR015424">
    <property type="entry name" value="PyrdxlP-dep_Trfase"/>
</dbReference>
<proteinExistence type="inferred from homology"/>
<dbReference type="InterPro" id="IPR002129">
    <property type="entry name" value="PyrdxlP-dep_de-COase"/>
</dbReference>
<evidence type="ECO:0000256" key="3">
    <source>
        <dbReference type="ARBA" id="ARBA00023239"/>
    </source>
</evidence>
<dbReference type="Gene3D" id="6.10.140.2150">
    <property type="match status" value="1"/>
</dbReference>
<organism evidence="9 10">
    <name type="scientific">Symbiodinium pilosum</name>
    <name type="common">Dinoflagellate</name>
    <dbReference type="NCBI Taxonomy" id="2952"/>
    <lineage>
        <taxon>Eukaryota</taxon>
        <taxon>Sar</taxon>
        <taxon>Alveolata</taxon>
        <taxon>Dinophyceae</taxon>
        <taxon>Suessiales</taxon>
        <taxon>Symbiodiniaceae</taxon>
        <taxon>Symbiodinium</taxon>
    </lineage>
</organism>
<dbReference type="Proteomes" id="UP000649617">
    <property type="component" value="Unassembled WGS sequence"/>
</dbReference>
<evidence type="ECO:0000256" key="2">
    <source>
        <dbReference type="ARBA" id="ARBA00022898"/>
    </source>
</evidence>
<dbReference type="InterPro" id="IPR015421">
    <property type="entry name" value="PyrdxlP-dep_Trfase_major"/>
</dbReference>
<evidence type="ECO:0000313" key="10">
    <source>
        <dbReference type="Proteomes" id="UP000649617"/>
    </source>
</evidence>
<keyword evidence="3 8" id="KW-0456">Lyase</keyword>
<dbReference type="GO" id="GO:0030170">
    <property type="term" value="F:pyridoxal phosphate binding"/>
    <property type="evidence" value="ECO:0007669"/>
    <property type="project" value="InterPro"/>
</dbReference>
<dbReference type="Gene3D" id="3.90.1150.10">
    <property type="entry name" value="Aspartate Aminotransferase, domain 1"/>
    <property type="match status" value="1"/>
</dbReference>
<evidence type="ECO:0000256" key="6">
    <source>
        <dbReference type="ARBA" id="ARBA00042568"/>
    </source>
</evidence>
<keyword evidence="10" id="KW-1185">Reference proteome</keyword>
<dbReference type="Pfam" id="PF00282">
    <property type="entry name" value="Pyridoxal_deC"/>
    <property type="match status" value="1"/>
</dbReference>
<dbReference type="GO" id="GO:0030149">
    <property type="term" value="P:sphingolipid catabolic process"/>
    <property type="evidence" value="ECO:0007669"/>
    <property type="project" value="TreeGrafter"/>
</dbReference>
<dbReference type="GO" id="GO:0019752">
    <property type="term" value="P:carboxylic acid metabolic process"/>
    <property type="evidence" value="ECO:0007669"/>
    <property type="project" value="InterPro"/>
</dbReference>
<comment type="caution">
    <text evidence="9">The sequence shown here is derived from an EMBL/GenBank/DDBJ whole genome shotgun (WGS) entry which is preliminary data.</text>
</comment>
<evidence type="ECO:0000256" key="1">
    <source>
        <dbReference type="ARBA" id="ARBA00001933"/>
    </source>
</evidence>
<evidence type="ECO:0000256" key="5">
    <source>
        <dbReference type="ARBA" id="ARBA00038965"/>
    </source>
</evidence>
<reference evidence="9" key="1">
    <citation type="submission" date="2021-02" db="EMBL/GenBank/DDBJ databases">
        <authorList>
            <person name="Dougan E. K."/>
            <person name="Rhodes N."/>
            <person name="Thang M."/>
            <person name="Chan C."/>
        </authorList>
    </citation>
    <scope>NUCLEOTIDE SEQUENCE</scope>
</reference>
<dbReference type="GO" id="GO:0005783">
    <property type="term" value="C:endoplasmic reticulum"/>
    <property type="evidence" value="ECO:0007669"/>
    <property type="project" value="TreeGrafter"/>
</dbReference>
<comment type="similarity">
    <text evidence="4">Belongs to the group II decarboxylase family. Sphingosine-1-phosphate lyase subfamily.</text>
</comment>
<dbReference type="PANTHER" id="PTHR42735:SF6">
    <property type="entry name" value="SPHINGOSINE-1-PHOSPHATE LYASE 1"/>
    <property type="match status" value="1"/>
</dbReference>
<feature type="modified residue" description="N6-(pyridoxal phosphate)lysine" evidence="7">
    <location>
        <position position="368"/>
    </location>
</feature>
<name>A0A812XHC9_SYMPI</name>
<dbReference type="GO" id="GO:0008117">
    <property type="term" value="F:sphinganine-1-phosphate aldolase activity"/>
    <property type="evidence" value="ECO:0007669"/>
    <property type="project" value="UniProtKB-EC"/>
</dbReference>
<evidence type="ECO:0000256" key="8">
    <source>
        <dbReference type="RuleBase" id="RU000382"/>
    </source>
</evidence>
<dbReference type="EC" id="4.1.2.27" evidence="5"/>
<evidence type="ECO:0000256" key="4">
    <source>
        <dbReference type="ARBA" id="ARBA00038302"/>
    </source>
</evidence>
<dbReference type="InterPro" id="IPR015422">
    <property type="entry name" value="PyrdxlP-dep_Trfase_small"/>
</dbReference>
<evidence type="ECO:0000313" key="9">
    <source>
        <dbReference type="EMBL" id="CAE7727785.1"/>
    </source>
</evidence>
<keyword evidence="2 7" id="KW-0663">Pyridoxal phosphate</keyword>
<dbReference type="OrthoDB" id="10254570at2759"/>